<dbReference type="Proteomes" id="UP000885672">
    <property type="component" value="Unassembled WGS sequence"/>
</dbReference>
<feature type="domain" description="UDP-N-acetylglucosamine 2-epimerase" evidence="5">
    <location>
        <begin position="26"/>
        <end position="364"/>
    </location>
</feature>
<dbReference type="CDD" id="cd03786">
    <property type="entry name" value="GTB_UDP-GlcNAc_2-Epimerase"/>
    <property type="match status" value="1"/>
</dbReference>
<keyword evidence="1 4" id="KW-0413">Isomerase</keyword>
<organism evidence="6">
    <name type="scientific">candidate division WOR-3 bacterium</name>
    <dbReference type="NCBI Taxonomy" id="2052148"/>
    <lineage>
        <taxon>Bacteria</taxon>
        <taxon>Bacteria division WOR-3</taxon>
    </lineage>
</organism>
<proteinExistence type="inferred from homology"/>
<evidence type="ECO:0000256" key="4">
    <source>
        <dbReference type="RuleBase" id="RU003513"/>
    </source>
</evidence>
<dbReference type="PANTHER" id="PTHR43174:SF2">
    <property type="entry name" value="UDP-N-ACETYLGLUCOSAMINE 2-EPIMERASE"/>
    <property type="match status" value="1"/>
</dbReference>
<dbReference type="Gene3D" id="3.40.50.2000">
    <property type="entry name" value="Glycogen Phosphorylase B"/>
    <property type="match status" value="2"/>
</dbReference>
<evidence type="ECO:0000256" key="1">
    <source>
        <dbReference type="ARBA" id="ARBA00023235"/>
    </source>
</evidence>
<dbReference type="EMBL" id="DSBX01000272">
    <property type="protein sequence ID" value="HDR00083.1"/>
    <property type="molecule type" value="Genomic_DNA"/>
</dbReference>
<accession>A0A7V0T6J3</accession>
<comment type="similarity">
    <text evidence="2 4">Belongs to the UDP-N-acetylglucosamine 2-epimerase family.</text>
</comment>
<dbReference type="Pfam" id="PF02350">
    <property type="entry name" value="Epimerase_2"/>
    <property type="match status" value="1"/>
</dbReference>
<dbReference type="EC" id="5.1.3.14" evidence="3"/>
<dbReference type="AlphaFoldDB" id="A0A7V0T6J3"/>
<evidence type="ECO:0000313" key="6">
    <source>
        <dbReference type="EMBL" id="HDR00083.1"/>
    </source>
</evidence>
<dbReference type="InterPro" id="IPR003331">
    <property type="entry name" value="UDP_GlcNAc_Epimerase_2_dom"/>
</dbReference>
<evidence type="ECO:0000256" key="2">
    <source>
        <dbReference type="ARBA" id="ARBA00038209"/>
    </source>
</evidence>
<dbReference type="InterPro" id="IPR029767">
    <property type="entry name" value="WecB-like"/>
</dbReference>
<name>A0A7V0T6J3_UNCW3</name>
<dbReference type="GO" id="GO:0008761">
    <property type="term" value="F:UDP-N-acetylglucosamine 2-epimerase activity"/>
    <property type="evidence" value="ECO:0007669"/>
    <property type="project" value="UniProtKB-EC"/>
</dbReference>
<sequence length="374" mass="42027">MKVLLSFGTRPEAIKLAPLVRELKHRADRFETVVLVTAQHRTMLDQVLDVFDIRPDHDLDIMKPGQSLGDVTVRALLGVEKVLERERPDWVIVQGDTTSVFVSALAAYYRRIRVGHVEAGLRTADKFSPYPEEMNRRLAGVLADLHFAPTPRARDNLLHENVPPRSIHVTGNTVIDALLATLASPKRWRVPVLERVPADRRVVLVTAHRRESFGAGFENICRALAVLAERNPDVEIIYPVHLNPNVRGPVMRVLRRRERVHLIEPIEYLPFAHLMERAHIILTDSGGIQEEAPAIGKPVLVMRDKTERPEAIEAGTAKLVGTDFDRIVRETERLLNSPRAYARMARAANPFGDGRAARRIAGVLARTRAGDRGR</sequence>
<protein>
    <recommendedName>
        <fullName evidence="3">UDP-N-acetylglucosamine 2-epimerase (non-hydrolyzing)</fullName>
        <ecNumber evidence="3">5.1.3.14</ecNumber>
    </recommendedName>
</protein>
<dbReference type="PANTHER" id="PTHR43174">
    <property type="entry name" value="UDP-N-ACETYLGLUCOSAMINE 2-EPIMERASE"/>
    <property type="match status" value="1"/>
</dbReference>
<dbReference type="NCBIfam" id="TIGR00236">
    <property type="entry name" value="wecB"/>
    <property type="match status" value="1"/>
</dbReference>
<evidence type="ECO:0000259" key="5">
    <source>
        <dbReference type="Pfam" id="PF02350"/>
    </source>
</evidence>
<evidence type="ECO:0000256" key="3">
    <source>
        <dbReference type="ARBA" id="ARBA00038858"/>
    </source>
</evidence>
<reference evidence="6" key="1">
    <citation type="journal article" date="2020" name="mSystems">
        <title>Genome- and Community-Level Interaction Insights into Carbon Utilization and Element Cycling Functions of Hydrothermarchaeota in Hydrothermal Sediment.</title>
        <authorList>
            <person name="Zhou Z."/>
            <person name="Liu Y."/>
            <person name="Xu W."/>
            <person name="Pan J."/>
            <person name="Luo Z.H."/>
            <person name="Li M."/>
        </authorList>
    </citation>
    <scope>NUCLEOTIDE SEQUENCE [LARGE SCALE GENOMIC DNA]</scope>
    <source>
        <strain evidence="6">SpSt-1182</strain>
    </source>
</reference>
<dbReference type="SUPFAM" id="SSF53756">
    <property type="entry name" value="UDP-Glycosyltransferase/glycogen phosphorylase"/>
    <property type="match status" value="1"/>
</dbReference>
<gene>
    <name evidence="6" type="ORF">ENN51_07365</name>
</gene>
<comment type="caution">
    <text evidence="6">The sequence shown here is derived from an EMBL/GenBank/DDBJ whole genome shotgun (WGS) entry which is preliminary data.</text>
</comment>